<evidence type="ECO:0000256" key="3">
    <source>
        <dbReference type="RuleBase" id="RU361203"/>
    </source>
</evidence>
<dbReference type="STRING" id="595528.A0A0D2VRX2"/>
<sequence length="449" mass="49918">MQGRLLSLALAVALLAIAATTTTALPVAVVVDPLRPHVHLHTPGDASNAAPEQLHIALTENSGEMRFIWVVQVPFNTTGALLQGQCRVGLAAGQYVASFNATSDSYFVQGFNGTIFDAVASGLQPDTRYHYQCGDASSGFTADTAFLNAPVPGTSRTVNIINWGDMGVKDSAHSVAAITEDVNTGLYELIINAGDSSYQDDFPTPNAYICDNFYNQIQPFASKMPMMLVDGNHDTAQDYVQWLHRVRMPKPWTGDGPLSRFYWSFDYGPIHFLVFSTESGHDTAPGSEQHNFMVADLQRVNTRRNITPWVVVLTHHPAYCSDLLHYERCHPEAQQFRENYEELLFQNKVDLYVTGHNHDYERSYPVHNGTVVSKSYHNSGAPVYIVNGAAGNVEGSESFFEPGIEFRAAHGITTNKGYARWHVNMTHFDWEYFDASHKVVLDRVTLSKY</sequence>
<evidence type="ECO:0000256" key="1">
    <source>
        <dbReference type="ARBA" id="ARBA00022729"/>
    </source>
</evidence>
<dbReference type="EC" id="3.1.3.2" evidence="3"/>
<dbReference type="GO" id="GO:0003993">
    <property type="term" value="F:acid phosphatase activity"/>
    <property type="evidence" value="ECO:0007669"/>
    <property type="project" value="UniProtKB-EC"/>
</dbReference>
<feature type="signal peptide" evidence="3">
    <location>
        <begin position="1"/>
        <end position="24"/>
    </location>
</feature>
<dbReference type="EMBL" id="KE346365">
    <property type="protein sequence ID" value="KJE93702.1"/>
    <property type="molecule type" value="Genomic_DNA"/>
</dbReference>
<evidence type="ECO:0000259" key="6">
    <source>
        <dbReference type="Pfam" id="PF16656"/>
    </source>
</evidence>
<keyword evidence="8" id="KW-1185">Reference proteome</keyword>
<evidence type="ECO:0000313" key="8">
    <source>
        <dbReference type="Proteomes" id="UP000008743"/>
    </source>
</evidence>
<organism evidence="7 8">
    <name type="scientific">Capsaspora owczarzaki (strain ATCC 30864)</name>
    <dbReference type="NCBI Taxonomy" id="595528"/>
    <lineage>
        <taxon>Eukaryota</taxon>
        <taxon>Filasterea</taxon>
        <taxon>Capsaspora</taxon>
    </lineage>
</organism>
<dbReference type="InterPro" id="IPR004843">
    <property type="entry name" value="Calcineurin-like_PHP"/>
</dbReference>
<comment type="similarity">
    <text evidence="3">Belongs to the metallophosphoesterase superfamily. Purple acid phosphatase family.</text>
</comment>
<dbReference type="InterPro" id="IPR029052">
    <property type="entry name" value="Metallo-depent_PP-like"/>
</dbReference>
<name>A0A0D2VRX2_CAPO3</name>
<feature type="domain" description="Purple acid phosphatase N-terminal" evidence="6">
    <location>
        <begin position="51"/>
        <end position="142"/>
    </location>
</feature>
<evidence type="ECO:0000259" key="4">
    <source>
        <dbReference type="Pfam" id="PF00149"/>
    </source>
</evidence>
<keyword evidence="3" id="KW-0378">Hydrolase</keyword>
<dbReference type="AlphaFoldDB" id="A0A0D2VRX2"/>
<dbReference type="SUPFAM" id="SSF56300">
    <property type="entry name" value="Metallo-dependent phosphatases"/>
    <property type="match status" value="1"/>
</dbReference>
<reference evidence="8" key="1">
    <citation type="submission" date="2011-02" db="EMBL/GenBank/DDBJ databases">
        <title>The Genome Sequence of Capsaspora owczarzaki ATCC 30864.</title>
        <authorList>
            <person name="Russ C."/>
            <person name="Cuomo C."/>
            <person name="Burger G."/>
            <person name="Gray M.W."/>
            <person name="Holland P.W.H."/>
            <person name="King N."/>
            <person name="Lang F.B.F."/>
            <person name="Roger A.J."/>
            <person name="Ruiz-Trillo I."/>
            <person name="Young S.K."/>
            <person name="Zeng Q."/>
            <person name="Gargeya S."/>
            <person name="Alvarado L."/>
            <person name="Berlin A."/>
            <person name="Chapman S.B."/>
            <person name="Chen Z."/>
            <person name="Freedman E."/>
            <person name="Gellesch M."/>
            <person name="Goldberg J."/>
            <person name="Griggs A."/>
            <person name="Gujja S."/>
            <person name="Heilman E."/>
            <person name="Heiman D."/>
            <person name="Howarth C."/>
            <person name="Mehta T."/>
            <person name="Neiman D."/>
            <person name="Pearson M."/>
            <person name="Roberts A."/>
            <person name="Saif S."/>
            <person name="Shea T."/>
            <person name="Shenoy N."/>
            <person name="Sisk P."/>
            <person name="Stolte C."/>
            <person name="Sykes S."/>
            <person name="White J."/>
            <person name="Yandava C."/>
            <person name="Haas B."/>
            <person name="Nusbaum C."/>
            <person name="Birren B."/>
        </authorList>
    </citation>
    <scope>NUCLEOTIDE SEQUENCE</scope>
    <source>
        <strain evidence="8">ATCC 30864</strain>
    </source>
</reference>
<dbReference type="Gene3D" id="2.60.40.380">
    <property type="entry name" value="Purple acid phosphatase-like, N-terminal"/>
    <property type="match status" value="1"/>
</dbReference>
<dbReference type="InterPro" id="IPR015914">
    <property type="entry name" value="PAPs_N"/>
</dbReference>
<dbReference type="InParanoid" id="A0A0D2VRX2"/>
<dbReference type="GO" id="GO:0046872">
    <property type="term" value="F:metal ion binding"/>
    <property type="evidence" value="ECO:0007669"/>
    <property type="project" value="InterPro"/>
</dbReference>
<dbReference type="Pfam" id="PF00149">
    <property type="entry name" value="Metallophos"/>
    <property type="match status" value="1"/>
</dbReference>
<protein>
    <recommendedName>
        <fullName evidence="3">Purple acid phosphatase</fullName>
        <ecNumber evidence="3">3.1.3.2</ecNumber>
    </recommendedName>
</protein>
<proteinExistence type="inferred from homology"/>
<dbReference type="Gene3D" id="3.60.21.10">
    <property type="match status" value="1"/>
</dbReference>
<dbReference type="SUPFAM" id="SSF49363">
    <property type="entry name" value="Purple acid phosphatase, N-terminal domain"/>
    <property type="match status" value="1"/>
</dbReference>
<dbReference type="OMA" id="GTICKAP"/>
<dbReference type="PANTHER" id="PTHR45867:SF3">
    <property type="entry name" value="ACID PHOSPHATASE TYPE 7"/>
    <property type="match status" value="1"/>
</dbReference>
<dbReference type="InterPro" id="IPR025733">
    <property type="entry name" value="PAPs_C"/>
</dbReference>
<feature type="domain" description="Purple acid phosphatase C-terminal" evidence="5">
    <location>
        <begin position="381"/>
        <end position="442"/>
    </location>
</feature>
<accession>A0A0D2VRX2</accession>
<feature type="chain" id="PRO_5005112982" description="Purple acid phosphatase" evidence="3">
    <location>
        <begin position="25"/>
        <end position="449"/>
    </location>
</feature>
<dbReference type="Proteomes" id="UP000008743">
    <property type="component" value="Unassembled WGS sequence"/>
</dbReference>
<evidence type="ECO:0000313" key="7">
    <source>
        <dbReference type="EMBL" id="KJE93702.1"/>
    </source>
</evidence>
<dbReference type="CDD" id="cd00839">
    <property type="entry name" value="MPP_PAPs"/>
    <property type="match status" value="1"/>
</dbReference>
<dbReference type="PANTHER" id="PTHR45867">
    <property type="entry name" value="PURPLE ACID PHOSPHATASE"/>
    <property type="match status" value="1"/>
</dbReference>
<dbReference type="InterPro" id="IPR008963">
    <property type="entry name" value="Purple_acid_Pase-like_N"/>
</dbReference>
<dbReference type="eggNOG" id="KOG1378">
    <property type="taxonomic scope" value="Eukaryota"/>
</dbReference>
<feature type="domain" description="Calcineurin-like phosphoesterase" evidence="4">
    <location>
        <begin position="164"/>
        <end position="360"/>
    </location>
</feature>
<keyword evidence="1 3" id="KW-0732">Signal</keyword>
<gene>
    <name evidence="7" type="ORF">CAOG_004456</name>
</gene>
<dbReference type="OrthoDB" id="45007at2759"/>
<dbReference type="InterPro" id="IPR041792">
    <property type="entry name" value="MPP_PAP"/>
</dbReference>
<evidence type="ECO:0000259" key="5">
    <source>
        <dbReference type="Pfam" id="PF14008"/>
    </source>
</evidence>
<evidence type="ECO:0000256" key="2">
    <source>
        <dbReference type="ARBA" id="ARBA00023180"/>
    </source>
</evidence>
<comment type="catalytic activity">
    <reaction evidence="3">
        <text>a phosphate monoester + H2O = an alcohol + phosphate</text>
        <dbReference type="Rhea" id="RHEA:15017"/>
        <dbReference type="ChEBI" id="CHEBI:15377"/>
        <dbReference type="ChEBI" id="CHEBI:30879"/>
        <dbReference type="ChEBI" id="CHEBI:43474"/>
        <dbReference type="ChEBI" id="CHEBI:67140"/>
        <dbReference type="EC" id="3.1.3.2"/>
    </reaction>
</comment>
<dbReference type="PhylomeDB" id="A0A0D2VRX2"/>
<dbReference type="Pfam" id="PF14008">
    <property type="entry name" value="Metallophos_C"/>
    <property type="match status" value="1"/>
</dbReference>
<keyword evidence="2" id="KW-0325">Glycoprotein</keyword>
<dbReference type="Pfam" id="PF16656">
    <property type="entry name" value="Pur_ac_phosph_N"/>
    <property type="match status" value="1"/>
</dbReference>